<dbReference type="PANTHER" id="PTHR30250:SF11">
    <property type="entry name" value="O-ANTIGEN TRANSPORTER-RELATED"/>
    <property type="match status" value="1"/>
</dbReference>
<name>A0A3S4GJ67_9HYPH</name>
<dbReference type="GO" id="GO:0005886">
    <property type="term" value="C:plasma membrane"/>
    <property type="evidence" value="ECO:0007669"/>
    <property type="project" value="UniProtKB-SubCell"/>
</dbReference>
<keyword evidence="2" id="KW-1003">Cell membrane</keyword>
<organism evidence="7 8">
    <name type="scientific">Devosia equisanguinis</name>
    <dbReference type="NCBI Taxonomy" id="2490941"/>
    <lineage>
        <taxon>Bacteria</taxon>
        <taxon>Pseudomonadati</taxon>
        <taxon>Pseudomonadota</taxon>
        <taxon>Alphaproteobacteria</taxon>
        <taxon>Hyphomicrobiales</taxon>
        <taxon>Devosiaceae</taxon>
        <taxon>Devosia</taxon>
    </lineage>
</organism>
<feature type="transmembrane region" description="Helical" evidence="6">
    <location>
        <begin position="21"/>
        <end position="48"/>
    </location>
</feature>
<evidence type="ECO:0000256" key="1">
    <source>
        <dbReference type="ARBA" id="ARBA00004651"/>
    </source>
</evidence>
<dbReference type="InterPro" id="IPR002797">
    <property type="entry name" value="Polysacc_synth"/>
</dbReference>
<reference evidence="7 8" key="1">
    <citation type="submission" date="2018-12" db="EMBL/GenBank/DDBJ databases">
        <authorList>
            <person name="Criscuolo A."/>
        </authorList>
    </citation>
    <scope>NUCLEOTIDE SEQUENCE [LARGE SCALE GENOMIC DNA]</scope>
    <source>
        <strain evidence="7">ACIP1116281</strain>
    </source>
</reference>
<gene>
    <name evidence="7" type="ORF">DEVEQU_03085</name>
</gene>
<feature type="transmembrane region" description="Helical" evidence="6">
    <location>
        <begin position="168"/>
        <end position="187"/>
    </location>
</feature>
<evidence type="ECO:0000313" key="7">
    <source>
        <dbReference type="EMBL" id="VDS05938.1"/>
    </source>
</evidence>
<feature type="transmembrane region" description="Helical" evidence="6">
    <location>
        <begin position="338"/>
        <end position="363"/>
    </location>
</feature>
<protein>
    <submittedName>
        <fullName evidence="7">Colanic acid exporter</fullName>
    </submittedName>
</protein>
<dbReference type="Pfam" id="PF01943">
    <property type="entry name" value="Polysacc_synt"/>
    <property type="match status" value="1"/>
</dbReference>
<feature type="transmembrane region" description="Helical" evidence="6">
    <location>
        <begin position="93"/>
        <end position="115"/>
    </location>
</feature>
<proteinExistence type="predicted"/>
<keyword evidence="5 6" id="KW-0472">Membrane</keyword>
<evidence type="ECO:0000256" key="3">
    <source>
        <dbReference type="ARBA" id="ARBA00022692"/>
    </source>
</evidence>
<keyword evidence="3 6" id="KW-0812">Transmembrane</keyword>
<keyword evidence="8" id="KW-1185">Reference proteome</keyword>
<sequence>MDARKNTVLNSSFMQQGLRLLLSYAGSGSSMLAASASQLITFALLARYLGSEQFGLYAIITALTNVAVQLCGIGSSEALIRRSAQNPDDYPPLLGHTIILSVVSSVVLVIAGLIIMPMTVTIAPDPWVATRTSLLILISNIVLLKVVSIATSAYIAHSRFAVANAIEFGFAILRTLTAFMACLVFSTSTVADWAFWHFGLHVVIAVVAMWSLTYLGKPKFVFVREEFMNGVFFSTQFLFKALRQNADLLVLNALAGAEIVGSYSVARRILESSYLAIEALNRLVYPGSAKAAKVGMVALLHRTRKVLLASLAVSTASALAIFVLAPLLPWLFGDDYPSLITFTRVLCFVLIPMAIYASAMEALGAAGRQGTRAAIFNTANFFGAGLVALMTWQGGINGTFASYYIVEIAIAIANWAALVHYARQSVASRDVDAAGAVDADTVRKAKKENA</sequence>
<evidence type="ECO:0000256" key="6">
    <source>
        <dbReference type="SAM" id="Phobius"/>
    </source>
</evidence>
<dbReference type="InterPro" id="IPR050833">
    <property type="entry name" value="Poly_Biosynth_Transport"/>
</dbReference>
<comment type="subcellular location">
    <subcellularLocation>
        <location evidence="1">Cell membrane</location>
        <topology evidence="1">Multi-pass membrane protein</topology>
    </subcellularLocation>
</comment>
<feature type="transmembrane region" description="Helical" evidence="6">
    <location>
        <begin position="306"/>
        <end position="332"/>
    </location>
</feature>
<evidence type="ECO:0000256" key="4">
    <source>
        <dbReference type="ARBA" id="ARBA00022989"/>
    </source>
</evidence>
<keyword evidence="4 6" id="KW-1133">Transmembrane helix</keyword>
<dbReference type="PANTHER" id="PTHR30250">
    <property type="entry name" value="PST FAMILY PREDICTED COLANIC ACID TRANSPORTER"/>
    <property type="match status" value="1"/>
</dbReference>
<feature type="transmembrane region" description="Helical" evidence="6">
    <location>
        <begin position="135"/>
        <end position="156"/>
    </location>
</feature>
<feature type="transmembrane region" description="Helical" evidence="6">
    <location>
        <begin position="375"/>
        <end position="395"/>
    </location>
</feature>
<evidence type="ECO:0000256" key="5">
    <source>
        <dbReference type="ARBA" id="ARBA00023136"/>
    </source>
</evidence>
<dbReference type="EMBL" id="UZWD01000038">
    <property type="protein sequence ID" value="VDS05938.1"/>
    <property type="molecule type" value="Genomic_DNA"/>
</dbReference>
<feature type="transmembrane region" description="Helical" evidence="6">
    <location>
        <begin position="401"/>
        <end position="419"/>
    </location>
</feature>
<evidence type="ECO:0000313" key="8">
    <source>
        <dbReference type="Proteomes" id="UP000268844"/>
    </source>
</evidence>
<feature type="transmembrane region" description="Helical" evidence="6">
    <location>
        <begin position="193"/>
        <end position="215"/>
    </location>
</feature>
<feature type="transmembrane region" description="Helical" evidence="6">
    <location>
        <begin position="54"/>
        <end position="73"/>
    </location>
</feature>
<dbReference type="Proteomes" id="UP000268844">
    <property type="component" value="Unassembled WGS sequence"/>
</dbReference>
<dbReference type="AlphaFoldDB" id="A0A3S4GJ67"/>
<accession>A0A3S4GJ67</accession>
<evidence type="ECO:0000256" key="2">
    <source>
        <dbReference type="ARBA" id="ARBA00022475"/>
    </source>
</evidence>